<dbReference type="AlphaFoldDB" id="A0AAX4K6F5"/>
<feature type="region of interest" description="Disordered" evidence="2">
    <location>
        <begin position="202"/>
        <end position="239"/>
    </location>
</feature>
<accession>A0AAX4K6F5</accession>
<keyword evidence="4" id="KW-1185">Reference proteome</keyword>
<feature type="compositionally biased region" description="Basic and acidic residues" evidence="2">
    <location>
        <begin position="1"/>
        <end position="12"/>
    </location>
</feature>
<organism evidence="3 4">
    <name type="scientific">Kwoniella dendrophila CBS 6074</name>
    <dbReference type="NCBI Taxonomy" id="1295534"/>
    <lineage>
        <taxon>Eukaryota</taxon>
        <taxon>Fungi</taxon>
        <taxon>Dikarya</taxon>
        <taxon>Basidiomycota</taxon>
        <taxon>Agaricomycotina</taxon>
        <taxon>Tremellomycetes</taxon>
        <taxon>Tremellales</taxon>
        <taxon>Cryptococcaceae</taxon>
        <taxon>Kwoniella</taxon>
    </lineage>
</organism>
<sequence length="384" mass="43733">MPTDETKRRVYVDSDDSSDDGYYDERDSPKRKFDDMFQTMMETEVVEIAETSSPGGLEEDFPTLMIKALQDVTSNNPNQDSLFQFRYMAMNSDYTRTLAHRIANVCRQANRISHFGSSMRESIDKIDEVLLYHHQLRQAVLSDMTKKDLQEVALDMMSKRDERSFQAVLDKLSFAERMVAPTHLDQTLSMLQHFRRFSDGNFTNNTTETPASQFENTTPVGSSSELGTTATKNQSPFDRDPLAIDLSAYGKQTLTQPLPQEVVSFRRNLVNDDAMTDYLVSLVHVLDQCTSDGLNADTTNLHEAMDSTRRKTRKRLRKNIDQAVEGKDDSSIFDMLSNLPNRSAEIMEFGPNRLRQVAIKLTSLADTVEKAQRQAKNLQIDYAT</sequence>
<evidence type="ECO:0000256" key="2">
    <source>
        <dbReference type="SAM" id="MobiDB-lite"/>
    </source>
</evidence>
<evidence type="ECO:0000313" key="4">
    <source>
        <dbReference type="Proteomes" id="UP001355207"/>
    </source>
</evidence>
<feature type="coiled-coil region" evidence="1">
    <location>
        <begin position="354"/>
        <end position="381"/>
    </location>
</feature>
<keyword evidence="1" id="KW-0175">Coiled coil</keyword>
<dbReference type="EMBL" id="CP144107">
    <property type="protein sequence ID" value="WWC92390.1"/>
    <property type="molecule type" value="Genomic_DNA"/>
</dbReference>
<protein>
    <recommendedName>
        <fullName evidence="5">NET domain-containing protein</fullName>
    </recommendedName>
</protein>
<feature type="region of interest" description="Disordered" evidence="2">
    <location>
        <begin position="1"/>
        <end position="29"/>
    </location>
</feature>
<evidence type="ECO:0000313" key="3">
    <source>
        <dbReference type="EMBL" id="WWC92390.1"/>
    </source>
</evidence>
<feature type="compositionally biased region" description="Polar residues" evidence="2">
    <location>
        <begin position="202"/>
        <end position="236"/>
    </location>
</feature>
<proteinExistence type="predicted"/>
<feature type="compositionally biased region" description="Acidic residues" evidence="2">
    <location>
        <begin position="13"/>
        <end position="22"/>
    </location>
</feature>
<gene>
    <name evidence="3" type="ORF">L201_007347</name>
</gene>
<evidence type="ECO:0000256" key="1">
    <source>
        <dbReference type="SAM" id="Coils"/>
    </source>
</evidence>
<dbReference type="RefSeq" id="XP_066079152.1">
    <property type="nucleotide sequence ID" value="XM_066223055.1"/>
</dbReference>
<dbReference type="GeneID" id="91098016"/>
<dbReference type="Proteomes" id="UP001355207">
    <property type="component" value="Chromosome 10"/>
</dbReference>
<reference evidence="3 4" key="1">
    <citation type="submission" date="2024-01" db="EMBL/GenBank/DDBJ databases">
        <title>Comparative genomics of Cryptococcus and Kwoniella reveals pathogenesis evolution and contrasting modes of karyotype evolution via chromosome fusion or intercentromeric recombination.</title>
        <authorList>
            <person name="Coelho M.A."/>
            <person name="David-Palma M."/>
            <person name="Shea T."/>
            <person name="Bowers K."/>
            <person name="McGinley-Smith S."/>
            <person name="Mohammad A.W."/>
            <person name="Gnirke A."/>
            <person name="Yurkov A.M."/>
            <person name="Nowrousian M."/>
            <person name="Sun S."/>
            <person name="Cuomo C.A."/>
            <person name="Heitman J."/>
        </authorList>
    </citation>
    <scope>NUCLEOTIDE SEQUENCE [LARGE SCALE GENOMIC DNA]</scope>
    <source>
        <strain evidence="3 4">CBS 6074</strain>
    </source>
</reference>
<name>A0AAX4K6F5_9TREE</name>
<evidence type="ECO:0008006" key="5">
    <source>
        <dbReference type="Google" id="ProtNLM"/>
    </source>
</evidence>